<keyword evidence="1" id="KW-0472">Membrane</keyword>
<dbReference type="EMBL" id="JBHSGS010000045">
    <property type="protein sequence ID" value="MFC4719718.1"/>
    <property type="molecule type" value="Genomic_DNA"/>
</dbReference>
<feature type="transmembrane region" description="Helical" evidence="1">
    <location>
        <begin position="243"/>
        <end position="259"/>
    </location>
</feature>
<evidence type="ECO:0000256" key="1">
    <source>
        <dbReference type="SAM" id="Phobius"/>
    </source>
</evidence>
<dbReference type="Pfam" id="PF06691">
    <property type="entry name" value="DUF1189"/>
    <property type="match status" value="1"/>
</dbReference>
<keyword evidence="3" id="KW-1185">Reference proteome</keyword>
<feature type="transmembrane region" description="Helical" evidence="1">
    <location>
        <begin position="216"/>
        <end position="237"/>
    </location>
</feature>
<proteinExistence type="predicted"/>
<feature type="transmembrane region" description="Helical" evidence="1">
    <location>
        <begin position="171"/>
        <end position="204"/>
    </location>
</feature>
<keyword evidence="1" id="KW-1133">Transmembrane helix</keyword>
<evidence type="ECO:0000313" key="2">
    <source>
        <dbReference type="EMBL" id="MFC4719718.1"/>
    </source>
</evidence>
<reference evidence="3" key="1">
    <citation type="journal article" date="2019" name="Int. J. Syst. Evol. Microbiol.">
        <title>The Global Catalogue of Microorganisms (GCM) 10K type strain sequencing project: providing services to taxonomists for standard genome sequencing and annotation.</title>
        <authorList>
            <consortium name="The Broad Institute Genomics Platform"/>
            <consortium name="The Broad Institute Genome Sequencing Center for Infectious Disease"/>
            <person name="Wu L."/>
            <person name="Ma J."/>
        </authorList>
    </citation>
    <scope>NUCLEOTIDE SEQUENCE [LARGE SCALE GENOMIC DNA]</scope>
    <source>
        <strain evidence="3">CGMCC 1.19032</strain>
    </source>
</reference>
<sequence length="267" mass="30115">MSYLKLFKKSFFQFQDLQQAKKIILAKVVGHLTLLSFILAIPITVQTMAIFQSVQQDAQEIAQMIPNFTIQDGNLSVDSKEKGFIYQTDSIIFTFDPDEKRTAEEVEQDLVGNFFSIGLLKNQIIIILPASENLTTLLGSNQLKIPYSNPALSGLNGADLRASLQNNQLPWWIIPLTLSIAIYPTFLSMIFTTLMTTLIANLYLNFRRIKPHFLDTYKVLVFASTLPVILAACVSYFAPGFATDTFIMMASFFIFTLSLKRPQEKNS</sequence>
<comment type="caution">
    <text evidence="2">The sequence shown here is derived from an EMBL/GenBank/DDBJ whole genome shotgun (WGS) entry which is preliminary data.</text>
</comment>
<feature type="transmembrane region" description="Helical" evidence="1">
    <location>
        <begin position="24"/>
        <end position="45"/>
    </location>
</feature>
<name>A0ABV9MYN4_9ENTE</name>
<dbReference type="Proteomes" id="UP001595969">
    <property type="component" value="Unassembled WGS sequence"/>
</dbReference>
<evidence type="ECO:0000313" key="3">
    <source>
        <dbReference type="Proteomes" id="UP001595969"/>
    </source>
</evidence>
<dbReference type="RefSeq" id="WP_204654766.1">
    <property type="nucleotide sequence ID" value="NZ_JAFBFD010000038.1"/>
</dbReference>
<keyword evidence="1" id="KW-0812">Transmembrane</keyword>
<dbReference type="InterPro" id="IPR009574">
    <property type="entry name" value="DUF1189"/>
</dbReference>
<accession>A0ABV9MYN4</accession>
<protein>
    <submittedName>
        <fullName evidence="2">DUF1189 domain-containing protein</fullName>
    </submittedName>
</protein>
<organism evidence="2 3">
    <name type="scientific">Enterococcus lemanii</name>
    <dbReference type="NCBI Taxonomy" id="1159752"/>
    <lineage>
        <taxon>Bacteria</taxon>
        <taxon>Bacillati</taxon>
        <taxon>Bacillota</taxon>
        <taxon>Bacilli</taxon>
        <taxon>Lactobacillales</taxon>
        <taxon>Enterococcaceae</taxon>
        <taxon>Enterococcus</taxon>
    </lineage>
</organism>
<gene>
    <name evidence="2" type="ORF">ACFO5I_08220</name>
</gene>